<evidence type="ECO:0000313" key="3">
    <source>
        <dbReference type="Proteomes" id="UP000813444"/>
    </source>
</evidence>
<feature type="compositionally biased region" description="Polar residues" evidence="1">
    <location>
        <begin position="210"/>
        <end position="221"/>
    </location>
</feature>
<evidence type="ECO:0000256" key="1">
    <source>
        <dbReference type="SAM" id="MobiDB-lite"/>
    </source>
</evidence>
<feature type="region of interest" description="Disordered" evidence="1">
    <location>
        <begin position="195"/>
        <end position="263"/>
    </location>
</feature>
<dbReference type="PANTHER" id="PTHR35391:SF5">
    <property type="entry name" value="DUF6590 DOMAIN-CONTAINING PROTEIN"/>
    <property type="match status" value="1"/>
</dbReference>
<gene>
    <name evidence="2" type="ORF">B0I35DRAFT_108670</name>
</gene>
<feature type="compositionally biased region" description="Polar residues" evidence="1">
    <location>
        <begin position="600"/>
        <end position="612"/>
    </location>
</feature>
<proteinExistence type="predicted"/>
<feature type="compositionally biased region" description="Polar residues" evidence="1">
    <location>
        <begin position="698"/>
        <end position="716"/>
    </location>
</feature>
<feature type="compositionally biased region" description="Acidic residues" evidence="1">
    <location>
        <begin position="508"/>
        <end position="528"/>
    </location>
</feature>
<dbReference type="PANTHER" id="PTHR35391">
    <property type="entry name" value="C2H2-TYPE DOMAIN-CONTAINING PROTEIN-RELATED"/>
    <property type="match status" value="1"/>
</dbReference>
<protein>
    <recommendedName>
        <fullName evidence="4">C2H2-type domain-containing protein</fullName>
    </recommendedName>
</protein>
<dbReference type="EMBL" id="JAGPNK010000017">
    <property type="protein sequence ID" value="KAH7305787.1"/>
    <property type="molecule type" value="Genomic_DNA"/>
</dbReference>
<feature type="compositionally biased region" description="Low complexity" evidence="1">
    <location>
        <begin position="627"/>
        <end position="638"/>
    </location>
</feature>
<dbReference type="Proteomes" id="UP000813444">
    <property type="component" value="Unassembled WGS sequence"/>
</dbReference>
<accession>A0A8K0SGH4</accession>
<feature type="region of interest" description="Disordered" evidence="1">
    <location>
        <begin position="508"/>
        <end position="928"/>
    </location>
</feature>
<sequence>MSSRASSPDSDRAAASILELTQQCISLLEGCSASHQNGDNFTMETRLADLRLWADGVGATSKGSASLDWRFRSRPDDLLLVKTILIMLADFVEHYSTLLQEGQPTDDGVERIDSTIENLALIGVAIRRTGKGSRRRRTDNRFDPRDYEDLRRHLECIILLRPSKAGLQKELSLVGLTTVQKRLIEANLKRRHRFVIAQKRSRKPKDDTSQRNVSDHPSQGDASLKEEGQVVSQTSKSPRIRLKQGQHQRAPPTRGGLTAASTAEGTLQYGEKRRYIPGAARTQITALAADAEFPRPPPNPEGRRIGKCPCCCQSILVEDMMDPGKWRQHIIEDLLPYTCVIEECPAQTPLFSTRKEWEAHVEAEHGVQWRCPLCEENDLIFETEEGITHHLEAEHQDDVRELTLETLLPWSEIRRMGIASCPLCSSFGREDSPEIIHHVLRHVYEFSLRALPWTKPFKHPSAKPTGTYSLPKNKGAAERLVEWIDKAHCGTAMHLHLSTLEIDNEEMEAPETGDDTGYVPDDEYFDDESVGKSSRPQGPQSKPSRDSNSVRLPSSSEALDPISEQPTASGTSRDELDEDDDRGSGNRIPGSHDLLDLLKRNQSGLEESSNVIHSPVLPKPPEFDNTSVVSSLASSGLSHGTWSGMSAPKSESGANTHPPENAAENRRRRRIERRLQSGSEKSLNAIHSPGVPELPEFTDTSAGSSESSRGTWSGMSETKPESEANTHPPENAADNRRRRRIERRRQFELEAASESDAVGIFEREDDRNTNSSRPPEDLTASQHAYSPSRKSKGYSREGSVDTPIMGSSFSNLGDSEDDSQERLAAELAKLATEEAKESASITAEAAKPFPEGQDNVNLAGEEQHATGIVKLGTRRPRRAKREAAEAGQDDNEFQRTWRAAPEAKDTPTDEDSIADEHVPTSNRGMKLNEAKKLKREALAKLAAEEAEESARKTAEAAKLFLGGQDNVNLAGEEQDAAEIAERETRRAARRAARRAEREAAEADQDDDEARRARRAWRAAWRAEREAAEADQDDNEAQRARGARRAARRAEREAAGASQDAP</sequence>
<feature type="compositionally biased region" description="Polar residues" evidence="1">
    <location>
        <begin position="531"/>
        <end position="557"/>
    </location>
</feature>
<feature type="compositionally biased region" description="Polar residues" evidence="1">
    <location>
        <begin position="769"/>
        <end position="785"/>
    </location>
</feature>
<feature type="region of interest" description="Disordered" evidence="1">
    <location>
        <begin position="972"/>
        <end position="1061"/>
    </location>
</feature>
<organism evidence="2 3">
    <name type="scientific">Stachybotrys elegans</name>
    <dbReference type="NCBI Taxonomy" id="80388"/>
    <lineage>
        <taxon>Eukaryota</taxon>
        <taxon>Fungi</taxon>
        <taxon>Dikarya</taxon>
        <taxon>Ascomycota</taxon>
        <taxon>Pezizomycotina</taxon>
        <taxon>Sordariomycetes</taxon>
        <taxon>Hypocreomycetidae</taxon>
        <taxon>Hypocreales</taxon>
        <taxon>Stachybotryaceae</taxon>
        <taxon>Stachybotrys</taxon>
    </lineage>
</organism>
<evidence type="ECO:0008006" key="4">
    <source>
        <dbReference type="Google" id="ProtNLM"/>
    </source>
</evidence>
<keyword evidence="3" id="KW-1185">Reference proteome</keyword>
<comment type="caution">
    <text evidence="2">The sequence shown here is derived from an EMBL/GenBank/DDBJ whole genome shotgun (WGS) entry which is preliminary data.</text>
</comment>
<dbReference type="OrthoDB" id="20872at2759"/>
<dbReference type="AlphaFoldDB" id="A0A8K0SGH4"/>
<name>A0A8K0SGH4_9HYPO</name>
<reference evidence="2" key="1">
    <citation type="journal article" date="2021" name="Nat. Commun.">
        <title>Genetic determinants of endophytism in the Arabidopsis root mycobiome.</title>
        <authorList>
            <person name="Mesny F."/>
            <person name="Miyauchi S."/>
            <person name="Thiergart T."/>
            <person name="Pickel B."/>
            <person name="Atanasova L."/>
            <person name="Karlsson M."/>
            <person name="Huettel B."/>
            <person name="Barry K.W."/>
            <person name="Haridas S."/>
            <person name="Chen C."/>
            <person name="Bauer D."/>
            <person name="Andreopoulos W."/>
            <person name="Pangilinan J."/>
            <person name="LaButti K."/>
            <person name="Riley R."/>
            <person name="Lipzen A."/>
            <person name="Clum A."/>
            <person name="Drula E."/>
            <person name="Henrissat B."/>
            <person name="Kohler A."/>
            <person name="Grigoriev I.V."/>
            <person name="Martin F.M."/>
            <person name="Hacquard S."/>
        </authorList>
    </citation>
    <scope>NUCLEOTIDE SEQUENCE</scope>
    <source>
        <strain evidence="2">MPI-CAGE-CH-0235</strain>
    </source>
</reference>
<evidence type="ECO:0000313" key="2">
    <source>
        <dbReference type="EMBL" id="KAH7305787.1"/>
    </source>
</evidence>